<comment type="subcellular location">
    <subcellularLocation>
        <location evidence="2">Membrane</location>
    </subcellularLocation>
</comment>
<feature type="domain" description="Guanylate cyclase" evidence="20">
    <location>
        <begin position="226"/>
        <end position="353"/>
    </location>
</feature>
<dbReference type="SUPFAM" id="SSF52172">
    <property type="entry name" value="CheY-like"/>
    <property type="match status" value="1"/>
</dbReference>
<keyword evidence="6" id="KW-0479">Metal-binding</keyword>
<keyword evidence="13 18" id="KW-0456">Lyase</keyword>
<dbReference type="Pfam" id="PF00211">
    <property type="entry name" value="Guanylate_cyc"/>
    <property type="match status" value="1"/>
</dbReference>
<reference evidence="21" key="1">
    <citation type="submission" date="2012-04" db="EMBL/GenBank/DDBJ databases">
        <authorList>
            <person name="Borisov I.G."/>
            <person name="Ivanikova N.V."/>
            <person name="Pinevich A.V."/>
        </authorList>
    </citation>
    <scope>NUCLEOTIDE SEQUENCE</scope>
    <source>
        <strain evidence="21">CALU 1027</strain>
    </source>
</reference>
<proteinExistence type="inferred from homology"/>
<evidence type="ECO:0000256" key="13">
    <source>
        <dbReference type="ARBA" id="ARBA00023239"/>
    </source>
</evidence>
<keyword evidence="11" id="KW-0115">cAMP biosynthesis</keyword>
<evidence type="ECO:0000256" key="1">
    <source>
        <dbReference type="ARBA" id="ARBA00001593"/>
    </source>
</evidence>
<dbReference type="SMART" id="SM00044">
    <property type="entry name" value="CYCc"/>
    <property type="match status" value="1"/>
</dbReference>
<dbReference type="SUPFAM" id="SSF55073">
    <property type="entry name" value="Nucleotide cyclase"/>
    <property type="match status" value="1"/>
</dbReference>
<organism evidence="21 22">
    <name type="scientific">Prochlorothrix hollandica PCC 9006 = CALU 1027</name>
    <dbReference type="NCBI Taxonomy" id="317619"/>
    <lineage>
        <taxon>Bacteria</taxon>
        <taxon>Bacillati</taxon>
        <taxon>Cyanobacteriota</taxon>
        <taxon>Cyanophyceae</taxon>
        <taxon>Prochlorotrichales</taxon>
        <taxon>Prochlorotrichaceae</taxon>
        <taxon>Prochlorothrix</taxon>
    </lineage>
</organism>
<dbReference type="FunFam" id="3.30.70.1230:FF:000033">
    <property type="entry name" value="Adenylate cyclase"/>
    <property type="match status" value="1"/>
</dbReference>
<evidence type="ECO:0000313" key="21">
    <source>
        <dbReference type="EMBL" id="KKI99293.1"/>
    </source>
</evidence>
<evidence type="ECO:0000256" key="4">
    <source>
        <dbReference type="ARBA" id="ARBA00021420"/>
    </source>
</evidence>
<evidence type="ECO:0000256" key="11">
    <source>
        <dbReference type="ARBA" id="ARBA00022998"/>
    </source>
</evidence>
<dbReference type="Pfam" id="PF00072">
    <property type="entry name" value="Response_reg"/>
    <property type="match status" value="1"/>
</dbReference>
<dbReference type="GO" id="GO:0000160">
    <property type="term" value="P:phosphorelay signal transduction system"/>
    <property type="evidence" value="ECO:0007669"/>
    <property type="project" value="InterPro"/>
</dbReference>
<evidence type="ECO:0000256" key="8">
    <source>
        <dbReference type="ARBA" id="ARBA00022840"/>
    </source>
</evidence>
<keyword evidence="10" id="KW-1133">Transmembrane helix</keyword>
<dbReference type="eggNOG" id="COG2114">
    <property type="taxonomic scope" value="Bacteria"/>
</dbReference>
<comment type="catalytic activity">
    <reaction evidence="1">
        <text>ATP = 3',5'-cyclic AMP + diphosphate</text>
        <dbReference type="Rhea" id="RHEA:15389"/>
        <dbReference type="ChEBI" id="CHEBI:30616"/>
        <dbReference type="ChEBI" id="CHEBI:33019"/>
        <dbReference type="ChEBI" id="CHEBI:58165"/>
        <dbReference type="EC" id="4.6.1.1"/>
    </reaction>
</comment>
<keyword evidence="9" id="KW-0460">Magnesium</keyword>
<dbReference type="PANTHER" id="PTHR11920">
    <property type="entry name" value="GUANYLYL CYCLASE"/>
    <property type="match status" value="1"/>
</dbReference>
<comment type="caution">
    <text evidence="17">Lacks conserved residue(s) required for the propagation of feature annotation.</text>
</comment>
<dbReference type="AlphaFoldDB" id="A0A0M2PXA0"/>
<dbReference type="InterPro" id="IPR011006">
    <property type="entry name" value="CheY-like_superfamily"/>
</dbReference>
<gene>
    <name evidence="21" type="ORF">PROH_16340</name>
</gene>
<keyword evidence="7" id="KW-0547">Nucleotide-binding</keyword>
<evidence type="ECO:0000259" key="19">
    <source>
        <dbReference type="PROSITE" id="PS50110"/>
    </source>
</evidence>
<evidence type="ECO:0000256" key="10">
    <source>
        <dbReference type="ARBA" id="ARBA00022989"/>
    </source>
</evidence>
<dbReference type="PROSITE" id="PS50125">
    <property type="entry name" value="GUANYLATE_CYCLASE_2"/>
    <property type="match status" value="1"/>
</dbReference>
<evidence type="ECO:0000256" key="14">
    <source>
        <dbReference type="ARBA" id="ARBA00032597"/>
    </source>
</evidence>
<evidence type="ECO:0000256" key="18">
    <source>
        <dbReference type="RuleBase" id="RU000405"/>
    </source>
</evidence>
<sequence>MTIVTQTPCPCSVLMVNLTPVSWMILAEAALSQGYEPSRLDGGRAALDQVQTDPPDLLVLAGVGGDLSGVRLCEMLQANPRTRSIPVVILGEDSSPEARTLVFEAGAVAYLLEPLSSAEVTQCLRTQRQCLMLQSSHRPWPTVATSVSSPTLLTLLQKRLNQQSQHLHQQNQLLLAEVRERTLAEQALREEQEKSERLLLNVLPKAIAEQLKQGETNPAQRFEEATILFADIVGFTTLASHLPALTLVRLLSEVFSGFDRLAAQLGLEKIKTIGDAYMVAGGVPTCQPNHAEAIMEMAIAMNHEIRRFRRQDNKPLRLRIGINTGTVVAGVIGLHKFSYDLWGDAVNVASRMESQGLPGKIQVTESTYQRLQHKYRFEQWGKVHIKGKGDMMTYLFAGRRSPTP</sequence>
<keyword evidence="8" id="KW-0067">ATP-binding</keyword>
<dbReference type="InterPro" id="IPR018297">
    <property type="entry name" value="A/G_cyclase_CS"/>
</dbReference>
<dbReference type="InterPro" id="IPR001789">
    <property type="entry name" value="Sig_transdc_resp-reg_receiver"/>
</dbReference>
<dbReference type="GO" id="GO:0006171">
    <property type="term" value="P:cAMP biosynthetic process"/>
    <property type="evidence" value="ECO:0007669"/>
    <property type="project" value="UniProtKB-KW"/>
</dbReference>
<dbReference type="GO" id="GO:0046872">
    <property type="term" value="F:metal ion binding"/>
    <property type="evidence" value="ECO:0007669"/>
    <property type="project" value="UniProtKB-KW"/>
</dbReference>
<dbReference type="GO" id="GO:0005524">
    <property type="term" value="F:ATP binding"/>
    <property type="evidence" value="ECO:0007669"/>
    <property type="project" value="UniProtKB-KW"/>
</dbReference>
<dbReference type="STRING" id="317619.GCA_000332315_02450"/>
<protein>
    <recommendedName>
        <fullName evidence="4">Adenylate cyclase</fullName>
        <ecNumber evidence="3">4.6.1.1</ecNumber>
    </recommendedName>
    <alternativeName>
        <fullName evidence="14">ATP pyrophosphate-lyase</fullName>
    </alternativeName>
    <alternativeName>
        <fullName evidence="15">Adenylyl cyclase</fullName>
    </alternativeName>
</protein>
<feature type="domain" description="Response regulatory" evidence="19">
    <location>
        <begin position="12"/>
        <end position="128"/>
    </location>
</feature>
<evidence type="ECO:0000256" key="6">
    <source>
        <dbReference type="ARBA" id="ARBA00022723"/>
    </source>
</evidence>
<dbReference type="GO" id="GO:0005886">
    <property type="term" value="C:plasma membrane"/>
    <property type="evidence" value="ECO:0007669"/>
    <property type="project" value="UniProtKB-ARBA"/>
</dbReference>
<dbReference type="InterPro" id="IPR050401">
    <property type="entry name" value="Cyclic_nucleotide_synthase"/>
</dbReference>
<dbReference type="eggNOG" id="COG3437">
    <property type="taxonomic scope" value="Bacteria"/>
</dbReference>
<comment type="subunit">
    <text evidence="16">Homodimer. Can also exist as monomer.</text>
</comment>
<dbReference type="InterPro" id="IPR029787">
    <property type="entry name" value="Nucleotide_cyclase"/>
</dbReference>
<dbReference type="Gene3D" id="3.40.50.2300">
    <property type="match status" value="1"/>
</dbReference>
<comment type="similarity">
    <text evidence="18">Belongs to the adenylyl cyclase class-4/guanylyl cyclase family.</text>
</comment>
<evidence type="ECO:0000256" key="12">
    <source>
        <dbReference type="ARBA" id="ARBA00023136"/>
    </source>
</evidence>
<comment type="caution">
    <text evidence="21">The sequence shown here is derived from an EMBL/GenBank/DDBJ whole genome shotgun (WGS) entry which is preliminary data.</text>
</comment>
<dbReference type="OrthoDB" id="456159at2"/>
<evidence type="ECO:0000256" key="16">
    <source>
        <dbReference type="ARBA" id="ARBA00064436"/>
    </source>
</evidence>
<evidence type="ECO:0000256" key="9">
    <source>
        <dbReference type="ARBA" id="ARBA00022842"/>
    </source>
</evidence>
<dbReference type="GO" id="GO:0004016">
    <property type="term" value="F:adenylate cyclase activity"/>
    <property type="evidence" value="ECO:0007669"/>
    <property type="project" value="UniProtKB-EC"/>
</dbReference>
<dbReference type="PANTHER" id="PTHR11920:SF335">
    <property type="entry name" value="GUANYLATE CYCLASE"/>
    <property type="match status" value="1"/>
</dbReference>
<name>A0A0M2PXA0_PROHO</name>
<dbReference type="RefSeq" id="WP_017712819.1">
    <property type="nucleotide sequence ID" value="NZ_KB235937.1"/>
</dbReference>
<evidence type="ECO:0000313" key="22">
    <source>
        <dbReference type="Proteomes" id="UP000034681"/>
    </source>
</evidence>
<dbReference type="PROSITE" id="PS50110">
    <property type="entry name" value="RESPONSE_REGULATORY"/>
    <property type="match status" value="1"/>
</dbReference>
<evidence type="ECO:0000256" key="7">
    <source>
        <dbReference type="ARBA" id="ARBA00022741"/>
    </source>
</evidence>
<dbReference type="EC" id="4.6.1.1" evidence="3"/>
<keyword evidence="5" id="KW-0812">Transmembrane</keyword>
<dbReference type="PROSITE" id="PS00452">
    <property type="entry name" value="GUANYLATE_CYCLASE_1"/>
    <property type="match status" value="1"/>
</dbReference>
<dbReference type="InterPro" id="IPR001054">
    <property type="entry name" value="A/G_cyclase"/>
</dbReference>
<dbReference type="SMART" id="SM00448">
    <property type="entry name" value="REC"/>
    <property type="match status" value="1"/>
</dbReference>
<dbReference type="EMBL" id="AJTX02000006">
    <property type="protein sequence ID" value="KKI99293.1"/>
    <property type="molecule type" value="Genomic_DNA"/>
</dbReference>
<evidence type="ECO:0000256" key="5">
    <source>
        <dbReference type="ARBA" id="ARBA00022692"/>
    </source>
</evidence>
<keyword evidence="12" id="KW-0472">Membrane</keyword>
<evidence type="ECO:0000259" key="20">
    <source>
        <dbReference type="PROSITE" id="PS50125"/>
    </source>
</evidence>
<dbReference type="Gene3D" id="3.30.70.1230">
    <property type="entry name" value="Nucleotide cyclase"/>
    <property type="match status" value="1"/>
</dbReference>
<evidence type="ECO:0000256" key="3">
    <source>
        <dbReference type="ARBA" id="ARBA00012201"/>
    </source>
</evidence>
<evidence type="ECO:0000256" key="17">
    <source>
        <dbReference type="PROSITE-ProRule" id="PRU00169"/>
    </source>
</evidence>
<keyword evidence="22" id="KW-1185">Reference proteome</keyword>
<accession>A0A0M2PXA0</accession>
<evidence type="ECO:0000256" key="2">
    <source>
        <dbReference type="ARBA" id="ARBA00004370"/>
    </source>
</evidence>
<evidence type="ECO:0000256" key="15">
    <source>
        <dbReference type="ARBA" id="ARBA00032637"/>
    </source>
</evidence>
<dbReference type="Proteomes" id="UP000034681">
    <property type="component" value="Unassembled WGS sequence"/>
</dbReference>
<dbReference type="CDD" id="cd07302">
    <property type="entry name" value="CHD"/>
    <property type="match status" value="1"/>
</dbReference>